<dbReference type="InterPro" id="IPR050697">
    <property type="entry name" value="Adenylyl/Guanylyl_Cyclase_3/4"/>
</dbReference>
<dbReference type="GO" id="GO:0004016">
    <property type="term" value="F:adenylate cyclase activity"/>
    <property type="evidence" value="ECO:0007669"/>
    <property type="project" value="UniProtKB-ARBA"/>
</dbReference>
<accession>B0CEB4</accession>
<reference evidence="4 5" key="1">
    <citation type="journal article" date="2008" name="Proc. Natl. Acad. Sci. U.S.A.">
        <title>Niche adaptation and genome expansion in the chlorophyll d-producing cyanobacterium Acaryochloris marina.</title>
        <authorList>
            <person name="Swingley W.D."/>
            <person name="Chen M."/>
            <person name="Cheung P.C."/>
            <person name="Conrad A.L."/>
            <person name="Dejesa L.C."/>
            <person name="Hao J."/>
            <person name="Honchak B.M."/>
            <person name="Karbach L.E."/>
            <person name="Kurdoglu A."/>
            <person name="Lahiri S."/>
            <person name="Mastrian S.D."/>
            <person name="Miyashita H."/>
            <person name="Page L."/>
            <person name="Ramakrishna P."/>
            <person name="Satoh S."/>
            <person name="Sattley W.M."/>
            <person name="Shimada Y."/>
            <person name="Taylor H.L."/>
            <person name="Tomo T."/>
            <person name="Tsuchiya T."/>
            <person name="Wang Z.T."/>
            <person name="Raymond J."/>
            <person name="Mimuro M."/>
            <person name="Blankenship R.E."/>
            <person name="Touchman J.W."/>
        </authorList>
    </citation>
    <scope>NUCLEOTIDE SEQUENCE [LARGE SCALE GENOMIC DNA]</scope>
    <source>
        <strain evidence="5">MBIC 11017</strain>
    </source>
</reference>
<dbReference type="EMBL" id="CP000828">
    <property type="protein sequence ID" value="ABW25748.1"/>
    <property type="molecule type" value="Genomic_DNA"/>
</dbReference>
<dbReference type="eggNOG" id="COG4252">
    <property type="taxonomic scope" value="Bacteria"/>
</dbReference>
<dbReference type="OrthoDB" id="337251at2"/>
<feature type="transmembrane region" description="Helical" evidence="2">
    <location>
        <begin position="344"/>
        <end position="361"/>
    </location>
</feature>
<dbReference type="PANTHER" id="PTHR43081">
    <property type="entry name" value="ADENYLATE CYCLASE, TERMINAL-DIFFERENTIATION SPECIFIC-RELATED"/>
    <property type="match status" value="1"/>
</dbReference>
<dbReference type="Gene3D" id="3.30.70.1230">
    <property type="entry name" value="Nucleotide cyclase"/>
    <property type="match status" value="1"/>
</dbReference>
<keyword evidence="5" id="KW-1185">Reference proteome</keyword>
<dbReference type="SMART" id="SM00044">
    <property type="entry name" value="CYCc"/>
    <property type="match status" value="1"/>
</dbReference>
<comment type="similarity">
    <text evidence="1">Belongs to the adenylyl cyclase class-3 family.</text>
</comment>
<evidence type="ECO:0000313" key="5">
    <source>
        <dbReference type="Proteomes" id="UP000000268"/>
    </source>
</evidence>
<dbReference type="SUPFAM" id="SSF55073">
    <property type="entry name" value="Nucleotide cyclase"/>
    <property type="match status" value="1"/>
</dbReference>
<dbReference type="InterPro" id="IPR001054">
    <property type="entry name" value="A/G_cyclase"/>
</dbReference>
<sequence>MAQFFHQLRSRWPNLAIALLAGLAVSGGVLGIRQVTRWQIGFLRVEGLQSLELSAYDHFVQAQPDLGQDSRLLVVGITEADIQSIGQWPIPDSVLADAFKKLQTHRPRVIGLDIWRNLPIPNLKESTQTNGHAQLIQQMKGSDRVVVITKFGSEDEASIPPPDGVPEAQVGFNDTVVDSGGVVRRNLLYQEDYFPSFALRMALRYLKDDGKEDKPSEVDPNVLQIGPTVFWPLQSNDGSYINADTRGYQILINYRSAHESVEQVSLSQVLAGQVDSNLIKDRIILIGTTAESGKDLFHTPYSSSLDDQQTMPGVVIHAQMVSQFLDAADGTRNLISVWPEPGEMVWILGWALIGSLLAWGVRHPMGLVLGSGIALIVLYSVCRILFAQQIWIPLVPPFLAFVGATGIVVIYNAQQAQRQQKMVMKLLGQSTSPEIAETLWQRRDELLEDGKLTGQRITATLLFTDLKGFSTISEKMSPEQLLEWLNEYLEAMTQSVQAHHGVINKFTGDGVMAVFGAPIAHEEQAAIAKDTQNAVACALDMGKRLDELNPQWQKSGLPAVQMRAGIFTGSVVVGSLGSKTRLEYGVIGDSVNTASRLESLDKQRQSSSCRVLIAKETLEYLDNQFEVENWGTLALKGKVERVDVYRVISALQSPNTDGDSEA</sequence>
<feature type="domain" description="Guanylate cyclase" evidence="3">
    <location>
        <begin position="460"/>
        <end position="598"/>
    </location>
</feature>
<dbReference type="GO" id="GO:0009190">
    <property type="term" value="P:cyclic nucleotide biosynthetic process"/>
    <property type="evidence" value="ECO:0007669"/>
    <property type="project" value="InterPro"/>
</dbReference>
<evidence type="ECO:0000259" key="3">
    <source>
        <dbReference type="PROSITE" id="PS50125"/>
    </source>
</evidence>
<feature type="transmembrane region" description="Helical" evidence="2">
    <location>
        <begin position="392"/>
        <end position="413"/>
    </location>
</feature>
<dbReference type="AlphaFoldDB" id="B0CEB4"/>
<dbReference type="Proteomes" id="UP000000268">
    <property type="component" value="Chromosome"/>
</dbReference>
<dbReference type="PANTHER" id="PTHR43081:SF1">
    <property type="entry name" value="ADENYLATE CYCLASE, TERMINAL-DIFFERENTIATION SPECIFIC"/>
    <property type="match status" value="1"/>
</dbReference>
<dbReference type="Pfam" id="PF05226">
    <property type="entry name" value="CHASE2"/>
    <property type="match status" value="1"/>
</dbReference>
<dbReference type="HOGENOM" id="CLU_000445_85_1_3"/>
<dbReference type="RefSeq" id="WP_012161335.1">
    <property type="nucleotide sequence ID" value="NC_009925.1"/>
</dbReference>
<feature type="transmembrane region" description="Helical" evidence="2">
    <location>
        <begin position="368"/>
        <end position="386"/>
    </location>
</feature>
<evidence type="ECO:0000313" key="4">
    <source>
        <dbReference type="EMBL" id="ABW25748.1"/>
    </source>
</evidence>
<name>B0CEB4_ACAM1</name>
<gene>
    <name evidence="4" type="primary">cyaA</name>
    <name evidence="4" type="ordered locus">AM1_0702</name>
</gene>
<proteinExistence type="inferred from homology"/>
<dbReference type="GO" id="GO:0035556">
    <property type="term" value="P:intracellular signal transduction"/>
    <property type="evidence" value="ECO:0007669"/>
    <property type="project" value="InterPro"/>
</dbReference>
<organism evidence="4 5">
    <name type="scientific">Acaryochloris marina (strain MBIC 11017)</name>
    <dbReference type="NCBI Taxonomy" id="329726"/>
    <lineage>
        <taxon>Bacteria</taxon>
        <taxon>Bacillati</taxon>
        <taxon>Cyanobacteriota</taxon>
        <taxon>Cyanophyceae</taxon>
        <taxon>Acaryochloridales</taxon>
        <taxon>Acaryochloridaceae</taxon>
        <taxon>Acaryochloris</taxon>
    </lineage>
</organism>
<evidence type="ECO:0000256" key="2">
    <source>
        <dbReference type="SAM" id="Phobius"/>
    </source>
</evidence>
<protein>
    <submittedName>
        <fullName evidence="4">Adenylate cyclase, putative</fullName>
    </submittedName>
</protein>
<keyword evidence="2" id="KW-0472">Membrane</keyword>
<keyword evidence="2" id="KW-1133">Transmembrane helix</keyword>
<dbReference type="InterPro" id="IPR007890">
    <property type="entry name" value="CHASE2"/>
</dbReference>
<dbReference type="KEGG" id="amr:AM1_0702"/>
<dbReference type="InterPro" id="IPR029787">
    <property type="entry name" value="Nucleotide_cyclase"/>
</dbReference>
<dbReference type="CDD" id="cd07302">
    <property type="entry name" value="CHD"/>
    <property type="match status" value="1"/>
</dbReference>
<dbReference type="SMART" id="SM01080">
    <property type="entry name" value="CHASE2"/>
    <property type="match status" value="1"/>
</dbReference>
<dbReference type="PROSITE" id="PS50125">
    <property type="entry name" value="GUANYLATE_CYCLASE_2"/>
    <property type="match status" value="1"/>
</dbReference>
<dbReference type="eggNOG" id="COG2114">
    <property type="taxonomic scope" value="Bacteria"/>
</dbReference>
<dbReference type="STRING" id="329726.AM1_0702"/>
<keyword evidence="2" id="KW-0812">Transmembrane</keyword>
<evidence type="ECO:0000256" key="1">
    <source>
        <dbReference type="ARBA" id="ARBA00005381"/>
    </source>
</evidence>
<dbReference type="Pfam" id="PF00211">
    <property type="entry name" value="Guanylate_cyc"/>
    <property type="match status" value="1"/>
</dbReference>